<feature type="domain" description="DUF397" evidence="2">
    <location>
        <begin position="5"/>
        <end position="57"/>
    </location>
</feature>
<evidence type="ECO:0000256" key="1">
    <source>
        <dbReference type="SAM" id="MobiDB-lite"/>
    </source>
</evidence>
<dbReference type="AlphaFoldDB" id="A0A6M4WTA8"/>
<evidence type="ECO:0000313" key="4">
    <source>
        <dbReference type="Proteomes" id="UP000502665"/>
    </source>
</evidence>
<dbReference type="RefSeq" id="WP_171398364.1">
    <property type="nucleotide sequence ID" value="NZ_CP049838.1"/>
</dbReference>
<reference evidence="3" key="1">
    <citation type="submission" date="2020-03" db="EMBL/GenBank/DDBJ databases">
        <title>Molecular networking-based the target discovery of potent antiproliferative macrolactams: 5/6/7/16 polycyclic ansamycins and glycosylated trienomycin from Streptomyces cacaoi subsp. asoensis.</title>
        <authorList>
            <person name="Liu L.-L."/>
        </authorList>
    </citation>
    <scope>NUCLEOTIDE SEQUENCE [LARGE SCALE GENOMIC DNA]</scope>
    <source>
        <strain evidence="3">H2S5</strain>
    </source>
</reference>
<dbReference type="InterPro" id="IPR007278">
    <property type="entry name" value="DUF397"/>
</dbReference>
<dbReference type="Pfam" id="PF04149">
    <property type="entry name" value="DUF397"/>
    <property type="match status" value="1"/>
</dbReference>
<protein>
    <submittedName>
        <fullName evidence="3">DUF397 domain-containing protein</fullName>
    </submittedName>
</protein>
<proteinExistence type="predicted"/>
<dbReference type="Proteomes" id="UP000502665">
    <property type="component" value="Chromosome"/>
</dbReference>
<dbReference type="EMBL" id="CP049838">
    <property type="protein sequence ID" value="QJT02881.1"/>
    <property type="molecule type" value="Genomic_DNA"/>
</dbReference>
<name>A0A6M4WTA8_9ACTN</name>
<sequence length="75" mass="7823">MHRTDWQKSTYSDGGDGNDCVELASTPTTLHLRESDAPGTVLTTAPAPLARFLHAIRTGTPGIVASVTACPGRAC</sequence>
<gene>
    <name evidence="3" type="ORF">G9272_23445</name>
</gene>
<evidence type="ECO:0000313" key="3">
    <source>
        <dbReference type="EMBL" id="QJT02881.1"/>
    </source>
</evidence>
<feature type="region of interest" description="Disordered" evidence="1">
    <location>
        <begin position="1"/>
        <end position="22"/>
    </location>
</feature>
<organism evidence="3 4">
    <name type="scientific">Streptomyces asoensis</name>
    <dbReference type="NCBI Taxonomy" id="249586"/>
    <lineage>
        <taxon>Bacteria</taxon>
        <taxon>Bacillati</taxon>
        <taxon>Actinomycetota</taxon>
        <taxon>Actinomycetes</taxon>
        <taxon>Kitasatosporales</taxon>
        <taxon>Streptomycetaceae</taxon>
        <taxon>Streptomyces</taxon>
    </lineage>
</organism>
<evidence type="ECO:0000259" key="2">
    <source>
        <dbReference type="Pfam" id="PF04149"/>
    </source>
</evidence>
<accession>A0A6M4WTA8</accession>
<keyword evidence="4" id="KW-1185">Reference proteome</keyword>